<reference evidence="2" key="1">
    <citation type="journal article" date="2021" name="J Fungi (Basel)">
        <title>Genomic and Metabolomic Analyses of the Marine Fungus Emericellopsis cladophorae: Insights into Saltwater Adaptability Mechanisms and Its Biosynthetic Potential.</title>
        <authorList>
            <person name="Goncalves M.F.M."/>
            <person name="Hilario S."/>
            <person name="Van de Peer Y."/>
            <person name="Esteves A.C."/>
            <person name="Alves A."/>
        </authorList>
    </citation>
    <scope>NUCLEOTIDE SEQUENCE</scope>
    <source>
        <strain evidence="2">MUM 19.33</strain>
    </source>
</reference>
<evidence type="ECO:0000313" key="2">
    <source>
        <dbReference type="EMBL" id="KAI6779634.1"/>
    </source>
</evidence>
<reference evidence="2" key="2">
    <citation type="submission" date="2022-07" db="EMBL/GenBank/DDBJ databases">
        <authorList>
            <person name="Goncalves M.F.M."/>
            <person name="Hilario S."/>
            <person name="Van De Peer Y."/>
            <person name="Esteves A.C."/>
            <person name="Alves A."/>
        </authorList>
    </citation>
    <scope>NUCLEOTIDE SEQUENCE</scope>
    <source>
        <strain evidence="2">MUM 19.33</strain>
    </source>
</reference>
<feature type="region of interest" description="Disordered" evidence="1">
    <location>
        <begin position="429"/>
        <end position="468"/>
    </location>
</feature>
<evidence type="ECO:0000256" key="1">
    <source>
        <dbReference type="SAM" id="MobiDB-lite"/>
    </source>
</evidence>
<evidence type="ECO:0000313" key="3">
    <source>
        <dbReference type="Proteomes" id="UP001055219"/>
    </source>
</evidence>
<dbReference type="GeneID" id="75834151"/>
<sequence length="468" mass="51954">MSSCHPFFKESTLSRSRLLPPPSKSTSWHTTSRRAHVPVLNPHGARSLVDMLIPFIARNVDLLTPGHITNLAPRLRWKIWRFLEARGASLHAWRLFHPVLLHDSDDDDDGNDGEEVEGRTLGLWRFRGHVCGPEGVPLRTFMEPLAGVGFLTHLVISGRCTFTTGEMLPLASMANLVALEIIQPSDQVQLEFPPINDMLIRGWASVDDAFPALRILRIWGDPTVTRHSLAWVTRFPSLVLYDVQASREDWSHASATAAEHGWDLTKGLGDGLHHYLMLLTDEAAAAAETQQNRRVTRSIDSDLTSLLTSPQASIRFVAEGDAPMLVEYLADAAKSGWESGETVASSDCHDWPFEAWAFWLMALMGQMSGPRGGRKAVAGPFVLPEQPMASVYLGHCSREGVSGRVAYVKRGLFGVRRYTFVRRSALCGPGRSGGEHVQQQPLQAEKKTPAGLRPRKKRRMDDMLSSFT</sequence>
<dbReference type="EMBL" id="JAGIXG020000043">
    <property type="protein sequence ID" value="KAI6779634.1"/>
    <property type="molecule type" value="Genomic_DNA"/>
</dbReference>
<dbReference type="Proteomes" id="UP001055219">
    <property type="component" value="Unassembled WGS sequence"/>
</dbReference>
<dbReference type="RefSeq" id="XP_051360490.1">
    <property type="nucleotide sequence ID" value="XM_051508346.1"/>
</dbReference>
<comment type="caution">
    <text evidence="2">The sequence shown here is derived from an EMBL/GenBank/DDBJ whole genome shotgun (WGS) entry which is preliminary data.</text>
</comment>
<name>A0A9P9XXF3_9HYPO</name>
<dbReference type="OrthoDB" id="5273928at2759"/>
<proteinExistence type="predicted"/>
<protein>
    <submittedName>
        <fullName evidence="2">Uncharacterized protein</fullName>
    </submittedName>
</protein>
<dbReference type="AlphaFoldDB" id="A0A9P9XXF3"/>
<organism evidence="2 3">
    <name type="scientific">Emericellopsis cladophorae</name>
    <dbReference type="NCBI Taxonomy" id="2686198"/>
    <lineage>
        <taxon>Eukaryota</taxon>
        <taxon>Fungi</taxon>
        <taxon>Dikarya</taxon>
        <taxon>Ascomycota</taxon>
        <taxon>Pezizomycotina</taxon>
        <taxon>Sordariomycetes</taxon>
        <taxon>Hypocreomycetidae</taxon>
        <taxon>Hypocreales</taxon>
        <taxon>Bionectriaceae</taxon>
        <taxon>Emericellopsis</taxon>
    </lineage>
</organism>
<accession>A0A9P9XXF3</accession>
<keyword evidence="3" id="KW-1185">Reference proteome</keyword>
<gene>
    <name evidence="2" type="ORF">J7T54_007677</name>
</gene>